<evidence type="ECO:0000256" key="1">
    <source>
        <dbReference type="ARBA" id="ARBA00004418"/>
    </source>
</evidence>
<dbReference type="Proteomes" id="UP001323798">
    <property type="component" value="Chromosome"/>
</dbReference>
<evidence type="ECO:0000256" key="4">
    <source>
        <dbReference type="ARBA" id="ARBA00022764"/>
    </source>
</evidence>
<organism evidence="5 6">
    <name type="scientific">Microbacterium rhizosphaerae</name>
    <dbReference type="NCBI Taxonomy" id="1678237"/>
    <lineage>
        <taxon>Bacteria</taxon>
        <taxon>Bacillati</taxon>
        <taxon>Actinomycetota</taxon>
        <taxon>Actinomycetes</taxon>
        <taxon>Micrococcales</taxon>
        <taxon>Microbacteriaceae</taxon>
        <taxon>Microbacterium</taxon>
    </lineage>
</organism>
<dbReference type="InterPro" id="IPR006311">
    <property type="entry name" value="TAT_signal"/>
</dbReference>
<dbReference type="RefSeq" id="WP_320942209.1">
    <property type="nucleotide sequence ID" value="NZ_BAABEU010000003.1"/>
</dbReference>
<accession>A0ABZ0SMU4</accession>
<dbReference type="Pfam" id="PF13416">
    <property type="entry name" value="SBP_bac_8"/>
    <property type="match status" value="1"/>
</dbReference>
<keyword evidence="2" id="KW-0813">Transport</keyword>
<evidence type="ECO:0000256" key="3">
    <source>
        <dbReference type="ARBA" id="ARBA00022729"/>
    </source>
</evidence>
<reference evidence="5 6" key="1">
    <citation type="submission" date="2023-11" db="EMBL/GenBank/DDBJ databases">
        <title>Genome sequence of Microbacterium rhizosphaerae KACC 19337.</title>
        <authorList>
            <person name="Choi H."/>
            <person name="Kim S."/>
            <person name="Kim Y."/>
            <person name="Kwon S.-W."/>
            <person name="Heo J."/>
        </authorList>
    </citation>
    <scope>NUCLEOTIDE SEQUENCE [LARGE SCALE GENOMIC DNA]</scope>
    <source>
        <strain evidence="5 6">KACC 19337</strain>
    </source>
</reference>
<dbReference type="EMBL" id="CP139368">
    <property type="protein sequence ID" value="WPR89495.1"/>
    <property type="molecule type" value="Genomic_DNA"/>
</dbReference>
<dbReference type="SUPFAM" id="SSF53850">
    <property type="entry name" value="Periplasmic binding protein-like II"/>
    <property type="match status" value="1"/>
</dbReference>
<keyword evidence="6" id="KW-1185">Reference proteome</keyword>
<evidence type="ECO:0000313" key="6">
    <source>
        <dbReference type="Proteomes" id="UP001323798"/>
    </source>
</evidence>
<proteinExistence type="predicted"/>
<protein>
    <submittedName>
        <fullName evidence="5">Spermidine/putrescine ABC transporter substrate-binding protein</fullName>
    </submittedName>
</protein>
<evidence type="ECO:0000313" key="5">
    <source>
        <dbReference type="EMBL" id="WPR89495.1"/>
    </source>
</evidence>
<evidence type="ECO:0000256" key="2">
    <source>
        <dbReference type="ARBA" id="ARBA00022448"/>
    </source>
</evidence>
<dbReference type="PANTHER" id="PTHR30222">
    <property type="entry name" value="SPERMIDINE/PUTRESCINE-BINDING PERIPLASMIC PROTEIN"/>
    <property type="match status" value="1"/>
</dbReference>
<keyword evidence="3" id="KW-0732">Signal</keyword>
<comment type="subcellular location">
    <subcellularLocation>
        <location evidence="1">Periplasm</location>
    </subcellularLocation>
</comment>
<dbReference type="PANTHER" id="PTHR30222:SF17">
    <property type="entry name" value="SPERMIDINE_PUTRESCINE-BINDING PERIPLASMIC PROTEIN"/>
    <property type="match status" value="1"/>
</dbReference>
<dbReference type="PROSITE" id="PS51318">
    <property type="entry name" value="TAT"/>
    <property type="match status" value="1"/>
</dbReference>
<dbReference type="PRINTS" id="PR00909">
    <property type="entry name" value="SPERMDNBNDNG"/>
</dbReference>
<dbReference type="InterPro" id="IPR019546">
    <property type="entry name" value="TAT_signal_bac_arc"/>
</dbReference>
<dbReference type="Gene3D" id="3.40.190.10">
    <property type="entry name" value="Periplasmic binding protein-like II"/>
    <property type="match status" value="2"/>
</dbReference>
<dbReference type="NCBIfam" id="TIGR01409">
    <property type="entry name" value="TAT_signal_seq"/>
    <property type="match status" value="1"/>
</dbReference>
<dbReference type="InterPro" id="IPR001188">
    <property type="entry name" value="Sperm_putr-bd"/>
</dbReference>
<sequence length="390" mass="42711">MTEEVRILAHRSAARIIDNELTRRGFLAASTAAGLAAVLAACSPAGSKAAPQATGGKLESQLSMYSWGDYDAPEVLKAYTSKLGPTIKMSSFGSNEEMIAKLVAAKGTSGYDIVVPTGVFIPQMVQNKLLEKFNKDLIPNITYMDTAFLGRQWDPDNEYSVCKAWGTTGFVYDKSVITRELKTWNDFLDAAQNEASGKTSMLDDPAELTGVYFWANGIDWNTTDKKQLDAAEEFLVTKLAKHVSAFNSYPGSDAIPQSSQALIHVWNGDARQGMMTSKEPDKWQWVLGAPNTELWMDNWAIAAGAPHPEAAHAFINYVLTPENALKEVDYIGYHTGAKDIQAEAEKAKMEKLDMVFFTPEQLATMHTGQVTEAQARIVDIYNKMKAAAGA</sequence>
<dbReference type="CDD" id="cd13590">
    <property type="entry name" value="PBP2_PotD_PotF_like"/>
    <property type="match status" value="1"/>
</dbReference>
<gene>
    <name evidence="5" type="ORF">SM116_17325</name>
</gene>
<name>A0ABZ0SMU4_9MICO</name>
<keyword evidence="4" id="KW-0574">Periplasm</keyword>
<dbReference type="InterPro" id="IPR006059">
    <property type="entry name" value="SBP"/>
</dbReference>